<feature type="domain" description="HTH lacI-type" evidence="5">
    <location>
        <begin position="8"/>
        <end position="62"/>
    </location>
</feature>
<evidence type="ECO:0000313" key="6">
    <source>
        <dbReference type="EMBL" id="GIJ43777.1"/>
    </source>
</evidence>
<sequence length="347" mass="36959">MPSGERRTTLADVAAEAGVSVALASIVMRGAPGAGAATRQRVLDVAGRLGYRPDSRARLLRSGRSHLLGVVFDVRHPFHVDLLTGLYAAADTAGYQLTLSAVTPRRDDRTALAGLLQDRCEALVLFGPRTPVAELAGISARLPVVTLMRGVRHRGLDVVRTDDRRGSQLAVDHLVALGHRRIAHVDGGRSHGSAERRQGYRDAMRRHGLEASARVVPGGSGEDDGARAARLLLDEPPTAVTVFNDLCATGLLDVVRRHGLRVPDDLSVVGYDDTAFSRLAHIDLTTVAQDIDTMAAQAITRAVARIEGTPVAHREVLLPPRLVVRGTTATAGSSPGRRAGPPDPPRR</sequence>
<evidence type="ECO:0000256" key="3">
    <source>
        <dbReference type="ARBA" id="ARBA00023163"/>
    </source>
</evidence>
<dbReference type="SUPFAM" id="SSF53822">
    <property type="entry name" value="Periplasmic binding protein-like I"/>
    <property type="match status" value="1"/>
</dbReference>
<dbReference type="Gene3D" id="3.40.50.2300">
    <property type="match status" value="2"/>
</dbReference>
<dbReference type="RefSeq" id="WP_203897324.1">
    <property type="nucleotide sequence ID" value="NZ_BOPF01000002.1"/>
</dbReference>
<comment type="caution">
    <text evidence="6">The sequence shown here is derived from an EMBL/GenBank/DDBJ whole genome shotgun (WGS) entry which is preliminary data.</text>
</comment>
<reference evidence="6" key="1">
    <citation type="submission" date="2021-01" db="EMBL/GenBank/DDBJ databases">
        <title>Whole genome shotgun sequence of Virgisporangium aliadipatigenens NBRC 105644.</title>
        <authorList>
            <person name="Komaki H."/>
            <person name="Tamura T."/>
        </authorList>
    </citation>
    <scope>NUCLEOTIDE SEQUENCE</scope>
    <source>
        <strain evidence="6">NBRC 105644</strain>
    </source>
</reference>
<dbReference type="Pfam" id="PF00356">
    <property type="entry name" value="LacI"/>
    <property type="match status" value="1"/>
</dbReference>
<dbReference type="SMART" id="SM00354">
    <property type="entry name" value="HTH_LACI"/>
    <property type="match status" value="1"/>
</dbReference>
<dbReference type="InterPro" id="IPR046335">
    <property type="entry name" value="LacI/GalR-like_sensor"/>
</dbReference>
<evidence type="ECO:0000259" key="5">
    <source>
        <dbReference type="PROSITE" id="PS50932"/>
    </source>
</evidence>
<dbReference type="InterPro" id="IPR028082">
    <property type="entry name" value="Peripla_BP_I"/>
</dbReference>
<evidence type="ECO:0000256" key="1">
    <source>
        <dbReference type="ARBA" id="ARBA00023015"/>
    </source>
</evidence>
<proteinExistence type="predicted"/>
<keyword evidence="3" id="KW-0804">Transcription</keyword>
<dbReference type="InterPro" id="IPR010982">
    <property type="entry name" value="Lambda_DNA-bd_dom_sf"/>
</dbReference>
<dbReference type="EMBL" id="BOPF01000002">
    <property type="protein sequence ID" value="GIJ43777.1"/>
    <property type="molecule type" value="Genomic_DNA"/>
</dbReference>
<dbReference type="CDD" id="cd06267">
    <property type="entry name" value="PBP1_LacI_sugar_binding-like"/>
    <property type="match status" value="1"/>
</dbReference>
<gene>
    <name evidence="6" type="ORF">Val02_06630</name>
</gene>
<dbReference type="Pfam" id="PF13377">
    <property type="entry name" value="Peripla_BP_3"/>
    <property type="match status" value="1"/>
</dbReference>
<dbReference type="Proteomes" id="UP000619260">
    <property type="component" value="Unassembled WGS sequence"/>
</dbReference>
<evidence type="ECO:0000256" key="4">
    <source>
        <dbReference type="SAM" id="MobiDB-lite"/>
    </source>
</evidence>
<dbReference type="CDD" id="cd01392">
    <property type="entry name" value="HTH_LacI"/>
    <property type="match status" value="1"/>
</dbReference>
<keyword evidence="7" id="KW-1185">Reference proteome</keyword>
<dbReference type="InterPro" id="IPR000843">
    <property type="entry name" value="HTH_LacI"/>
</dbReference>
<evidence type="ECO:0000256" key="2">
    <source>
        <dbReference type="ARBA" id="ARBA00023125"/>
    </source>
</evidence>
<protein>
    <submittedName>
        <fullName evidence="6">LacI family transcriptional regulator</fullName>
    </submittedName>
</protein>
<dbReference type="PANTHER" id="PTHR30146:SF109">
    <property type="entry name" value="HTH-TYPE TRANSCRIPTIONAL REGULATOR GALS"/>
    <property type="match status" value="1"/>
</dbReference>
<dbReference type="PROSITE" id="PS50932">
    <property type="entry name" value="HTH_LACI_2"/>
    <property type="match status" value="1"/>
</dbReference>
<name>A0A8J3YGF0_9ACTN</name>
<organism evidence="6 7">
    <name type="scientific">Virgisporangium aliadipatigenens</name>
    <dbReference type="NCBI Taxonomy" id="741659"/>
    <lineage>
        <taxon>Bacteria</taxon>
        <taxon>Bacillati</taxon>
        <taxon>Actinomycetota</taxon>
        <taxon>Actinomycetes</taxon>
        <taxon>Micromonosporales</taxon>
        <taxon>Micromonosporaceae</taxon>
        <taxon>Virgisporangium</taxon>
    </lineage>
</organism>
<dbReference type="GO" id="GO:0003700">
    <property type="term" value="F:DNA-binding transcription factor activity"/>
    <property type="evidence" value="ECO:0007669"/>
    <property type="project" value="TreeGrafter"/>
</dbReference>
<dbReference type="AlphaFoldDB" id="A0A8J3YGF0"/>
<accession>A0A8J3YGF0</accession>
<dbReference type="SUPFAM" id="SSF47413">
    <property type="entry name" value="lambda repressor-like DNA-binding domains"/>
    <property type="match status" value="1"/>
</dbReference>
<dbReference type="GO" id="GO:0000976">
    <property type="term" value="F:transcription cis-regulatory region binding"/>
    <property type="evidence" value="ECO:0007669"/>
    <property type="project" value="TreeGrafter"/>
</dbReference>
<keyword evidence="2" id="KW-0238">DNA-binding</keyword>
<dbReference type="Gene3D" id="1.10.260.40">
    <property type="entry name" value="lambda repressor-like DNA-binding domains"/>
    <property type="match status" value="1"/>
</dbReference>
<feature type="region of interest" description="Disordered" evidence="4">
    <location>
        <begin position="324"/>
        <end position="347"/>
    </location>
</feature>
<keyword evidence="1" id="KW-0805">Transcription regulation</keyword>
<evidence type="ECO:0000313" key="7">
    <source>
        <dbReference type="Proteomes" id="UP000619260"/>
    </source>
</evidence>
<dbReference type="PANTHER" id="PTHR30146">
    <property type="entry name" value="LACI-RELATED TRANSCRIPTIONAL REPRESSOR"/>
    <property type="match status" value="1"/>
</dbReference>